<keyword evidence="2" id="KW-1185">Reference proteome</keyword>
<dbReference type="Pfam" id="PF05834">
    <property type="entry name" value="Lycopene_cycl"/>
    <property type="match status" value="1"/>
</dbReference>
<evidence type="ECO:0000313" key="1">
    <source>
        <dbReference type="EMBL" id="MFB9054109.1"/>
    </source>
</evidence>
<organism evidence="1 2">
    <name type="scientific">Formosa undariae</name>
    <dbReference type="NCBI Taxonomy" id="1325436"/>
    <lineage>
        <taxon>Bacteria</taxon>
        <taxon>Pseudomonadati</taxon>
        <taxon>Bacteroidota</taxon>
        <taxon>Flavobacteriia</taxon>
        <taxon>Flavobacteriales</taxon>
        <taxon>Flavobacteriaceae</taxon>
        <taxon>Formosa</taxon>
    </lineage>
</organism>
<comment type="caution">
    <text evidence="1">The sequence shown here is derived from an EMBL/GenBank/DDBJ whole genome shotgun (WGS) entry which is preliminary data.</text>
</comment>
<dbReference type="RefSeq" id="WP_382383540.1">
    <property type="nucleotide sequence ID" value="NZ_JBHMEZ010000012.1"/>
</dbReference>
<name>A0ABV5F3Y7_9FLAO</name>
<dbReference type="SUPFAM" id="SSF51905">
    <property type="entry name" value="FAD/NAD(P)-binding domain"/>
    <property type="match status" value="1"/>
</dbReference>
<reference evidence="1 2" key="1">
    <citation type="submission" date="2024-09" db="EMBL/GenBank/DDBJ databases">
        <authorList>
            <person name="Sun Q."/>
            <person name="Mori K."/>
        </authorList>
    </citation>
    <scope>NUCLEOTIDE SEQUENCE [LARGE SCALE GENOMIC DNA]</scope>
    <source>
        <strain evidence="1 2">CECT 8286</strain>
    </source>
</reference>
<dbReference type="Gene3D" id="3.50.50.60">
    <property type="entry name" value="FAD/NAD(P)-binding domain"/>
    <property type="match status" value="1"/>
</dbReference>
<gene>
    <name evidence="1" type="ORF">ACFFVB_13555</name>
</gene>
<accession>A0ABV5F3Y7</accession>
<dbReference type="Proteomes" id="UP001589605">
    <property type="component" value="Unassembled WGS sequence"/>
</dbReference>
<dbReference type="InterPro" id="IPR036188">
    <property type="entry name" value="FAD/NAD-bd_sf"/>
</dbReference>
<protein>
    <submittedName>
        <fullName evidence="1">Lycopene cyclase family protein</fullName>
    </submittedName>
</protein>
<proteinExistence type="predicted"/>
<dbReference type="EMBL" id="JBHMEZ010000012">
    <property type="protein sequence ID" value="MFB9054109.1"/>
    <property type="molecule type" value="Genomic_DNA"/>
</dbReference>
<sequence length="387" mass="44986">MPQHEQIKYDYIIAGSGCAGLSLLYRILKEPTLNKKNILVLDSVKKDSNDKTWCYWETENGLFDSIVTHAWKTLEFRTSEFTQRLNLEHYSYKMIKGLDFYNHVLSCAKTFKNVTFKFETIEDILSEQNNAIVKTENANYSADYIFNSTNLFNPTINTENALLQHFEGWVIKTDKPTFNDSVGTLMDFRLNQDHGDTFMYVLPTSANEALIEYTLFSEKILDKAQYKIALEQYIKDDLKIEEYEIVHKEFGVIPMSLAKFSRRPKSEERIINIGTAGGFTKASSGYTFQFIQKNTKQITKNLLHGKYPNPKMTFREKMFQWYDRTVLEVIISKRMTGKDIFSIMFKNLPPEDILKFLGNESKLIDDIKIMNSLPKTPFLIAGIKRLL</sequence>
<evidence type="ECO:0000313" key="2">
    <source>
        <dbReference type="Proteomes" id="UP001589605"/>
    </source>
</evidence>